<evidence type="ECO:0000256" key="1">
    <source>
        <dbReference type="SAM" id="MobiDB-lite"/>
    </source>
</evidence>
<reference evidence="2" key="1">
    <citation type="submission" date="2023-10" db="EMBL/GenBank/DDBJ databases">
        <authorList>
            <person name="Chen Y."/>
            <person name="Shah S."/>
            <person name="Dougan E. K."/>
            <person name="Thang M."/>
            <person name="Chan C."/>
        </authorList>
    </citation>
    <scope>NUCLEOTIDE SEQUENCE [LARGE SCALE GENOMIC DNA]</scope>
</reference>
<feature type="region of interest" description="Disordered" evidence="1">
    <location>
        <begin position="77"/>
        <end position="106"/>
    </location>
</feature>
<evidence type="ECO:0000313" key="2">
    <source>
        <dbReference type="EMBL" id="CAK0903047.1"/>
    </source>
</evidence>
<sequence>MAGAVQLWGLPGWSAGSAEIPADLATLAKEQAQMDEVRRETHADYLKAKADLEQGLEGVRKALSVLREYYGNAAAMLQQGDDQPSMPAQHSKGEGGNLQAPLSGPSASTVVTVEDQLFSDIKSLTRTRAVAERARRAELGLGSTF</sequence>
<name>A0ABN9XW51_9DINO</name>
<dbReference type="EMBL" id="CAUYUJ010021160">
    <property type="protein sequence ID" value="CAK0903047.1"/>
    <property type="molecule type" value="Genomic_DNA"/>
</dbReference>
<comment type="caution">
    <text evidence="2">The sequence shown here is derived from an EMBL/GenBank/DDBJ whole genome shotgun (WGS) entry which is preliminary data.</text>
</comment>
<proteinExistence type="predicted"/>
<organism evidence="2 3">
    <name type="scientific">Prorocentrum cordatum</name>
    <dbReference type="NCBI Taxonomy" id="2364126"/>
    <lineage>
        <taxon>Eukaryota</taxon>
        <taxon>Sar</taxon>
        <taxon>Alveolata</taxon>
        <taxon>Dinophyceae</taxon>
        <taxon>Prorocentrales</taxon>
        <taxon>Prorocentraceae</taxon>
        <taxon>Prorocentrum</taxon>
    </lineage>
</organism>
<gene>
    <name evidence="2" type="ORF">PCOR1329_LOCUS79469</name>
</gene>
<dbReference type="Proteomes" id="UP001189429">
    <property type="component" value="Unassembled WGS sequence"/>
</dbReference>
<protein>
    <submittedName>
        <fullName evidence="2">Uncharacterized protein</fullName>
    </submittedName>
</protein>
<evidence type="ECO:0000313" key="3">
    <source>
        <dbReference type="Proteomes" id="UP001189429"/>
    </source>
</evidence>
<keyword evidence="3" id="KW-1185">Reference proteome</keyword>
<accession>A0ABN9XW51</accession>